<keyword evidence="4" id="KW-1003">Cell membrane</keyword>
<dbReference type="GO" id="GO:0007224">
    <property type="term" value="P:smoothened signaling pathway"/>
    <property type="evidence" value="ECO:0007669"/>
    <property type="project" value="InterPro"/>
</dbReference>
<proteinExistence type="predicted"/>
<accession>A0AA41SQP2</accession>
<evidence type="ECO:0000256" key="3">
    <source>
        <dbReference type="ARBA" id="ARBA00004309"/>
    </source>
</evidence>
<keyword evidence="13" id="KW-1185">Reference proteome</keyword>
<dbReference type="InterPro" id="IPR026501">
    <property type="entry name" value="Limbin/EVC"/>
</dbReference>
<evidence type="ECO:0000256" key="5">
    <source>
        <dbReference type="ARBA" id="ARBA00022490"/>
    </source>
</evidence>
<evidence type="ECO:0000256" key="2">
    <source>
        <dbReference type="ARBA" id="ARBA00004162"/>
    </source>
</evidence>
<evidence type="ECO:0000256" key="1">
    <source>
        <dbReference type="ARBA" id="ARBA00004120"/>
    </source>
</evidence>
<feature type="region of interest" description="Disordered" evidence="11">
    <location>
        <begin position="61"/>
        <end position="106"/>
    </location>
</feature>
<evidence type="ECO:0000256" key="11">
    <source>
        <dbReference type="SAM" id="MobiDB-lite"/>
    </source>
</evidence>
<feature type="compositionally biased region" description="Basic and acidic residues" evidence="11">
    <location>
        <begin position="62"/>
        <end position="75"/>
    </location>
</feature>
<comment type="caution">
    <text evidence="12">The sequence shown here is derived from an EMBL/GenBank/DDBJ whole genome shotgun (WGS) entry which is preliminary data.</text>
</comment>
<evidence type="ECO:0000256" key="10">
    <source>
        <dbReference type="ARBA" id="ARBA00023273"/>
    </source>
</evidence>
<evidence type="ECO:0000313" key="13">
    <source>
        <dbReference type="Proteomes" id="UP001166674"/>
    </source>
</evidence>
<keyword evidence="8" id="KW-0472">Membrane</keyword>
<keyword evidence="6" id="KW-0812">Transmembrane</keyword>
<organism evidence="12 13">
    <name type="scientific">Sciurus carolinensis</name>
    <name type="common">Eastern gray squirrel</name>
    <dbReference type="NCBI Taxonomy" id="30640"/>
    <lineage>
        <taxon>Eukaryota</taxon>
        <taxon>Metazoa</taxon>
        <taxon>Chordata</taxon>
        <taxon>Craniata</taxon>
        <taxon>Vertebrata</taxon>
        <taxon>Euteleostomi</taxon>
        <taxon>Mammalia</taxon>
        <taxon>Eutheria</taxon>
        <taxon>Euarchontoglires</taxon>
        <taxon>Glires</taxon>
        <taxon>Rodentia</taxon>
        <taxon>Sciuromorpha</taxon>
        <taxon>Sciuridae</taxon>
        <taxon>Sciurinae</taxon>
        <taxon>Sciurini</taxon>
        <taxon>Sciurus</taxon>
    </lineage>
</organism>
<dbReference type="AlphaFoldDB" id="A0AA41SQP2"/>
<name>A0AA41SQP2_SCICA</name>
<evidence type="ECO:0000256" key="7">
    <source>
        <dbReference type="ARBA" id="ARBA00022989"/>
    </source>
</evidence>
<comment type="subcellular location">
    <subcellularLocation>
        <location evidence="2">Cell membrane</location>
        <topology evidence="2">Single-pass membrane protein</topology>
    </subcellularLocation>
    <subcellularLocation>
        <location evidence="3">Cell projection</location>
        <location evidence="3">Cilium membrane</location>
    </subcellularLocation>
    <subcellularLocation>
        <location evidence="1">Cytoplasm</location>
        <location evidence="1">Cytoskeleton</location>
        <location evidence="1">Cilium basal body</location>
    </subcellularLocation>
</comment>
<keyword evidence="10" id="KW-0966">Cell projection</keyword>
<dbReference type="GO" id="GO:0060170">
    <property type="term" value="C:ciliary membrane"/>
    <property type="evidence" value="ECO:0007669"/>
    <property type="project" value="UniProtKB-SubCell"/>
</dbReference>
<dbReference type="GO" id="GO:0098797">
    <property type="term" value="C:plasma membrane protein complex"/>
    <property type="evidence" value="ECO:0007669"/>
    <property type="project" value="TreeGrafter"/>
</dbReference>
<evidence type="ECO:0000256" key="6">
    <source>
        <dbReference type="ARBA" id="ARBA00022692"/>
    </source>
</evidence>
<evidence type="ECO:0000256" key="8">
    <source>
        <dbReference type="ARBA" id="ARBA00023136"/>
    </source>
</evidence>
<gene>
    <name evidence="12" type="ORF">SUZIE_116990</name>
</gene>
<keyword evidence="7" id="KW-1133">Transmembrane helix</keyword>
<keyword evidence="5" id="KW-0963">Cytoplasm</keyword>
<sequence>MRVVPWMNHPIARGAAACASEARLLPGGDVLLAAAVLLGAALGLGLRLWLDCCAGRLRPRHQKDDTQSLLKDLEPHVLSPTETGSPSKRRKRDLLPSRDAEAPEEYEPSFNSNITAFALKAKVIYPIIQKFRPLVHGSSNPSLHEHLNQAVLLYQPVEASLAGSLGSLSQAEKDNGISSSSIHSAVSKDRFLSCTFLHSKVRQLMMTVTERMIAAEGLLFESQDLQALDALERTMGQVHVAKMIQFLRMQIQEETKCRLTAISRGLGLLSIQGKLSQWQKEELMTRQHKAFWEEAESFSREFIQRAKELVEESLAHQAERTAMLMLAQEEEWRSFLADPRLNSDYWLRKRSGGASWLIPA</sequence>
<evidence type="ECO:0000256" key="4">
    <source>
        <dbReference type="ARBA" id="ARBA00022475"/>
    </source>
</evidence>
<reference evidence="12" key="1">
    <citation type="submission" date="2020-03" db="EMBL/GenBank/DDBJ databases">
        <title>Studies in the Genomics of Life Span.</title>
        <authorList>
            <person name="Glass D."/>
        </authorList>
    </citation>
    <scope>NUCLEOTIDE SEQUENCE</scope>
    <source>
        <strain evidence="12">SUZIE</strain>
        <tissue evidence="12">Muscle</tissue>
    </source>
</reference>
<evidence type="ECO:0000313" key="12">
    <source>
        <dbReference type="EMBL" id="MBZ3872248.1"/>
    </source>
</evidence>
<dbReference type="PANTHER" id="PTHR16795">
    <property type="entry name" value="LIMBIN/ELLIS-VAN CREVELD PROTEIN"/>
    <property type="match status" value="1"/>
</dbReference>
<evidence type="ECO:0000256" key="9">
    <source>
        <dbReference type="ARBA" id="ARBA00023212"/>
    </source>
</evidence>
<dbReference type="PANTHER" id="PTHR16795:SF13">
    <property type="entry name" value="EVC COMPLEX MEMBER EVC"/>
    <property type="match status" value="1"/>
</dbReference>
<dbReference type="Proteomes" id="UP001166674">
    <property type="component" value="Unassembled WGS sequence"/>
</dbReference>
<protein>
    <submittedName>
        <fullName evidence="12">Ellis-van Creveld syndrome protein</fullName>
    </submittedName>
</protein>
<keyword evidence="9" id="KW-0206">Cytoskeleton</keyword>
<dbReference type="EMBL" id="JAATJV010185633">
    <property type="protein sequence ID" value="MBZ3872248.1"/>
    <property type="molecule type" value="Genomic_DNA"/>
</dbReference>